<evidence type="ECO:0000313" key="3">
    <source>
        <dbReference type="Proteomes" id="UP001227230"/>
    </source>
</evidence>
<accession>A0ABY9BFG9</accession>
<evidence type="ECO:0000256" key="1">
    <source>
        <dbReference type="SAM" id="MobiDB-lite"/>
    </source>
</evidence>
<gene>
    <name evidence="2" type="ORF">VitviT2T_001446</name>
</gene>
<organism evidence="2 3">
    <name type="scientific">Vitis vinifera</name>
    <name type="common">Grape</name>
    <dbReference type="NCBI Taxonomy" id="29760"/>
    <lineage>
        <taxon>Eukaryota</taxon>
        <taxon>Viridiplantae</taxon>
        <taxon>Streptophyta</taxon>
        <taxon>Embryophyta</taxon>
        <taxon>Tracheophyta</taxon>
        <taxon>Spermatophyta</taxon>
        <taxon>Magnoliopsida</taxon>
        <taxon>eudicotyledons</taxon>
        <taxon>Gunneridae</taxon>
        <taxon>Pentapetalae</taxon>
        <taxon>rosids</taxon>
        <taxon>Vitales</taxon>
        <taxon>Vitaceae</taxon>
        <taxon>Viteae</taxon>
        <taxon>Vitis</taxon>
    </lineage>
</organism>
<feature type="region of interest" description="Disordered" evidence="1">
    <location>
        <begin position="208"/>
        <end position="236"/>
    </location>
</feature>
<reference evidence="2 3" key="1">
    <citation type="journal article" date="2023" name="Hortic Res">
        <title>The complete reference genome for grapevine (Vitis vinifera L.) genetics and breeding.</title>
        <authorList>
            <person name="Shi X."/>
            <person name="Cao S."/>
            <person name="Wang X."/>
            <person name="Huang S."/>
            <person name="Wang Y."/>
            <person name="Liu Z."/>
            <person name="Liu W."/>
            <person name="Leng X."/>
            <person name="Peng Y."/>
            <person name="Wang N."/>
            <person name="Wang Y."/>
            <person name="Ma Z."/>
            <person name="Xu X."/>
            <person name="Zhang F."/>
            <person name="Xue H."/>
            <person name="Zhong H."/>
            <person name="Wang Y."/>
            <person name="Zhang K."/>
            <person name="Velt A."/>
            <person name="Avia K."/>
            <person name="Holtgrawe D."/>
            <person name="Grimplet J."/>
            <person name="Matus J.T."/>
            <person name="Ware D."/>
            <person name="Wu X."/>
            <person name="Wang H."/>
            <person name="Liu C."/>
            <person name="Fang Y."/>
            <person name="Rustenholz C."/>
            <person name="Cheng Z."/>
            <person name="Xiao H."/>
            <person name="Zhou Y."/>
        </authorList>
    </citation>
    <scope>NUCLEOTIDE SEQUENCE [LARGE SCALE GENOMIC DNA]</scope>
    <source>
        <strain evidence="3">cv. Pinot noir / PN40024</strain>
        <tissue evidence="2">Leaf</tissue>
    </source>
</reference>
<protein>
    <recommendedName>
        <fullName evidence="4">Hexosyltransferase</fullName>
    </recommendedName>
</protein>
<name>A0ABY9BFG9_VITVI</name>
<evidence type="ECO:0008006" key="4">
    <source>
        <dbReference type="Google" id="ProtNLM"/>
    </source>
</evidence>
<keyword evidence="3" id="KW-1185">Reference proteome</keyword>
<evidence type="ECO:0000313" key="2">
    <source>
        <dbReference type="EMBL" id="WJZ81612.1"/>
    </source>
</evidence>
<proteinExistence type="predicted"/>
<dbReference type="Proteomes" id="UP001227230">
    <property type="component" value="Chromosome 1"/>
</dbReference>
<dbReference type="EMBL" id="CP126648">
    <property type="protein sequence ID" value="WJZ81612.1"/>
    <property type="molecule type" value="Genomic_DNA"/>
</dbReference>
<sequence>MAWIYVVSRLRLDYENGAYLIKGWIGELVRKQHKKLAALEMELAAAQQEDFASKNLLENKGTPPKKRLLAVVGIITKFSHKNNRDAICKGMDANWMALAMAYNTMLPLEGTRGCLGGRVLRFVIWGVLVLWELIGVWVGRNLGFVIWGFGVVEVGRERLNLGDCFCWWGFEDSGESWIGCRLIATFPVASNRPIGEVGAFVWKLGAPSGRRRPQQPVLLDRPPGRASDLVSPLLLQ</sequence>